<evidence type="ECO:0000313" key="2">
    <source>
        <dbReference type="EMBL" id="OKH95951.1"/>
    </source>
</evidence>
<name>A0A1Q4VDN2_9ACTN</name>
<feature type="compositionally biased region" description="Basic and acidic residues" evidence="1">
    <location>
        <begin position="1"/>
        <end position="20"/>
    </location>
</feature>
<organism evidence="2 3">
    <name type="scientific">Streptomyces uncialis</name>
    <dbReference type="NCBI Taxonomy" id="1048205"/>
    <lineage>
        <taxon>Bacteria</taxon>
        <taxon>Bacillati</taxon>
        <taxon>Actinomycetota</taxon>
        <taxon>Actinomycetes</taxon>
        <taxon>Kitasatosporales</taxon>
        <taxon>Streptomycetaceae</taxon>
        <taxon>Streptomyces</taxon>
    </lineage>
</organism>
<dbReference type="RefSeq" id="WP_073783730.1">
    <property type="nucleotide sequence ID" value="NZ_CP109583.1"/>
</dbReference>
<keyword evidence="3" id="KW-1185">Reference proteome</keyword>
<dbReference type="Proteomes" id="UP000186455">
    <property type="component" value="Unassembled WGS sequence"/>
</dbReference>
<gene>
    <name evidence="2" type="ORF">AB852_04445</name>
</gene>
<comment type="caution">
    <text evidence="2">The sequence shown here is derived from an EMBL/GenBank/DDBJ whole genome shotgun (WGS) entry which is preliminary data.</text>
</comment>
<protein>
    <submittedName>
        <fullName evidence="2">Uncharacterized protein</fullName>
    </submittedName>
</protein>
<evidence type="ECO:0000256" key="1">
    <source>
        <dbReference type="SAM" id="MobiDB-lite"/>
    </source>
</evidence>
<feature type="compositionally biased region" description="Basic and acidic residues" evidence="1">
    <location>
        <begin position="37"/>
        <end position="61"/>
    </location>
</feature>
<proteinExistence type="predicted"/>
<sequence length="61" mass="7051">MGLKDQFDDKSERIAKDARKAKARRARTAPRPSRTSHKVDDPETERAVQEAEDHVDQNYDI</sequence>
<evidence type="ECO:0000313" key="3">
    <source>
        <dbReference type="Proteomes" id="UP000186455"/>
    </source>
</evidence>
<feature type="region of interest" description="Disordered" evidence="1">
    <location>
        <begin position="1"/>
        <end position="61"/>
    </location>
</feature>
<dbReference type="AlphaFoldDB" id="A0A1Q4VDN2"/>
<accession>A0A1Q4VDN2</accession>
<dbReference type="GeneID" id="96793037"/>
<reference evidence="2 3" key="1">
    <citation type="submission" date="2015-06" db="EMBL/GenBank/DDBJ databases">
        <title>Cloning and characterization of the uncialamcin biosynthetic gene cluster.</title>
        <authorList>
            <person name="Yan X."/>
            <person name="Huang T."/>
            <person name="Ge H."/>
            <person name="Shen B."/>
        </authorList>
    </citation>
    <scope>NUCLEOTIDE SEQUENCE [LARGE SCALE GENOMIC DNA]</scope>
    <source>
        <strain evidence="2 3">DCA2648</strain>
    </source>
</reference>
<dbReference type="EMBL" id="LFBV01000001">
    <property type="protein sequence ID" value="OKH95951.1"/>
    <property type="molecule type" value="Genomic_DNA"/>
</dbReference>